<protein>
    <submittedName>
        <fullName evidence="2">Uncharacterized protein</fullName>
    </submittedName>
</protein>
<reference evidence="2" key="1">
    <citation type="submission" date="2021-06" db="EMBL/GenBank/DDBJ databases">
        <authorList>
            <person name="Hodson N. C."/>
            <person name="Mongue J. A."/>
            <person name="Jaron S. K."/>
        </authorList>
    </citation>
    <scope>NUCLEOTIDE SEQUENCE</scope>
</reference>
<comment type="caution">
    <text evidence="2">The sequence shown here is derived from an EMBL/GenBank/DDBJ whole genome shotgun (WGS) entry which is preliminary data.</text>
</comment>
<accession>A0A8J2NWP3</accession>
<dbReference type="Proteomes" id="UP000708208">
    <property type="component" value="Unassembled WGS sequence"/>
</dbReference>
<proteinExistence type="predicted"/>
<dbReference type="AlphaFoldDB" id="A0A8J2NWP3"/>
<dbReference type="EMBL" id="CAJVCH010078494">
    <property type="protein sequence ID" value="CAG7721322.1"/>
    <property type="molecule type" value="Genomic_DNA"/>
</dbReference>
<evidence type="ECO:0000313" key="2">
    <source>
        <dbReference type="EMBL" id="CAG7721322.1"/>
    </source>
</evidence>
<keyword evidence="3" id="KW-1185">Reference proteome</keyword>
<sequence length="75" mass="8888">MKVVLFLDSHPRSHPPDLNDELVESEEEPTELELPVNFIQNKNTKRCIYLQPNRRFLTEKLLSEMRFQRSSDGQC</sequence>
<name>A0A8J2NWP3_9HEXA</name>
<evidence type="ECO:0000313" key="3">
    <source>
        <dbReference type="Proteomes" id="UP000708208"/>
    </source>
</evidence>
<feature type="region of interest" description="Disordered" evidence="1">
    <location>
        <begin position="1"/>
        <end position="22"/>
    </location>
</feature>
<organism evidence="2 3">
    <name type="scientific">Allacma fusca</name>
    <dbReference type="NCBI Taxonomy" id="39272"/>
    <lineage>
        <taxon>Eukaryota</taxon>
        <taxon>Metazoa</taxon>
        <taxon>Ecdysozoa</taxon>
        <taxon>Arthropoda</taxon>
        <taxon>Hexapoda</taxon>
        <taxon>Collembola</taxon>
        <taxon>Symphypleona</taxon>
        <taxon>Sminthuridae</taxon>
        <taxon>Allacma</taxon>
    </lineage>
</organism>
<evidence type="ECO:0000256" key="1">
    <source>
        <dbReference type="SAM" id="MobiDB-lite"/>
    </source>
</evidence>
<gene>
    <name evidence="2" type="ORF">AFUS01_LOCUS10544</name>
</gene>